<dbReference type="Gene3D" id="3.30.565.10">
    <property type="entry name" value="Histidine kinase-like ATPase, C-terminal domain"/>
    <property type="match status" value="1"/>
</dbReference>
<evidence type="ECO:0000256" key="8">
    <source>
        <dbReference type="ARBA" id="ARBA00022679"/>
    </source>
</evidence>
<keyword evidence="11" id="KW-0408">Iron</keyword>
<comment type="catalytic activity">
    <reaction evidence="1">
        <text>ATP + protein L-histidine = ADP + protein N-phospho-L-histidine.</text>
        <dbReference type="EC" id="2.7.13.3"/>
    </reaction>
</comment>
<evidence type="ECO:0000256" key="11">
    <source>
        <dbReference type="ARBA" id="ARBA00023004"/>
    </source>
</evidence>
<dbReference type="InterPro" id="IPR029016">
    <property type="entry name" value="GAF-like_dom_sf"/>
</dbReference>
<dbReference type="RefSeq" id="WP_345730273.1">
    <property type="nucleotide sequence ID" value="NZ_BAAAYN010000029.1"/>
</dbReference>
<keyword evidence="10" id="KW-0418">Kinase</keyword>
<dbReference type="EC" id="2.7.13.3" evidence="4"/>
<evidence type="ECO:0000256" key="4">
    <source>
        <dbReference type="ARBA" id="ARBA00012438"/>
    </source>
</evidence>
<evidence type="ECO:0000256" key="12">
    <source>
        <dbReference type="ARBA" id="ARBA00023012"/>
    </source>
</evidence>
<dbReference type="EMBL" id="BAAAYN010000029">
    <property type="protein sequence ID" value="GAA3390817.1"/>
    <property type="molecule type" value="Genomic_DNA"/>
</dbReference>
<feature type="transmembrane region" description="Helical" evidence="18">
    <location>
        <begin position="143"/>
        <end position="164"/>
    </location>
</feature>
<keyword evidence="18" id="KW-1133">Transmembrane helix</keyword>
<evidence type="ECO:0000256" key="1">
    <source>
        <dbReference type="ARBA" id="ARBA00000085"/>
    </source>
</evidence>
<feature type="transmembrane region" description="Helical" evidence="18">
    <location>
        <begin position="221"/>
        <end position="242"/>
    </location>
</feature>
<feature type="transmembrane region" description="Helical" evidence="18">
    <location>
        <begin position="45"/>
        <end position="64"/>
    </location>
</feature>
<feature type="domain" description="Histidine kinase" evidence="19">
    <location>
        <begin position="635"/>
        <end position="721"/>
    </location>
</feature>
<dbReference type="SMART" id="SM00387">
    <property type="entry name" value="HATPase_c"/>
    <property type="match status" value="1"/>
</dbReference>
<organism evidence="20 21">
    <name type="scientific">Cryptosporangium minutisporangium</name>
    <dbReference type="NCBI Taxonomy" id="113569"/>
    <lineage>
        <taxon>Bacteria</taxon>
        <taxon>Bacillati</taxon>
        <taxon>Actinomycetota</taxon>
        <taxon>Actinomycetes</taxon>
        <taxon>Cryptosporangiales</taxon>
        <taxon>Cryptosporangiaceae</taxon>
        <taxon>Cryptosporangium</taxon>
    </lineage>
</organism>
<feature type="compositionally biased region" description="Polar residues" evidence="17">
    <location>
        <begin position="713"/>
        <end position="723"/>
    </location>
</feature>
<protein>
    <recommendedName>
        <fullName evidence="5">Oxygen sensor histidine kinase NreB</fullName>
        <ecNumber evidence="4">2.7.13.3</ecNumber>
    </recommendedName>
    <alternativeName>
        <fullName evidence="15">Nitrogen regulation protein B</fullName>
    </alternativeName>
</protein>
<keyword evidence="6" id="KW-0004">4Fe-4S</keyword>
<dbReference type="Pfam" id="PF01590">
    <property type="entry name" value="GAF"/>
    <property type="match status" value="1"/>
</dbReference>
<dbReference type="InterPro" id="IPR004358">
    <property type="entry name" value="Sig_transdc_His_kin-like_C"/>
</dbReference>
<sequence length="723" mass="76334">MDRSFWRRVSLLLCAAAAALMATAIAFTLLRWRLPVPAGAMSPDVAVIQLLGLAGFPVLALLLTAHRADPFYAALWGAAGLGWGAVVFAGSYVTYGLALGGAWPAAPVVGTLGDLGWCIAVASMPFVLLLFPDGRVPSSRWRALTPVVLSAGAGSCVAVGLMPGSSSVAPVDRWTLLGGRLSGIGAPLLSVSVLVLLLAVLASIVSLVVRYRAGSALVRLQIRWVAFAALLVGIPFATLGLANITAPGVWGALLLTVPMLAMCAAVGVAVLRHRLYDIDVIIHRTLVYGLLTVAVVIGYIAVVGSLSAILQGRARWPVALVATGIVAVAFHPLRERLQRAVNRLLYGDRDEPHEVVSRLADRLATTPEPAAVLPTVVDTVAQALRLPHVSIWQVDGDVLRLAAGRFAPSPGIEVADAVAEDLFRRATRPLELPELRSAGTFGTALDTAGVTLAFPLRHAGELVGVLCAAPRRAGESWSDPDRRALAQLARHTGAVVHADRLTTALRRSLEELRRSQQRLVTTQEQERRRIQGDLHDGLGPTLAAIRLHLETCLDPGTPVPAWLRHELGRIDELVGEAGSDVRRLVYGLRPPTLDQLGLVAALNQHVLQFGRDTGVAARFTGAAVGSPSAAVQITIFRVAQEALTNVVKHAHATSVDVAMWNEDARLHLRVDDDGAGFKQGAGDGTGLRGMRDRAASVGGAVTLDSRPGGGTRLSLTVPTNPEP</sequence>
<evidence type="ECO:0000256" key="14">
    <source>
        <dbReference type="ARBA" id="ARBA00024827"/>
    </source>
</evidence>
<dbReference type="SMART" id="SM00065">
    <property type="entry name" value="GAF"/>
    <property type="match status" value="1"/>
</dbReference>
<keyword evidence="21" id="KW-1185">Reference proteome</keyword>
<keyword evidence="12" id="KW-0902">Two-component regulatory system</keyword>
<evidence type="ECO:0000256" key="17">
    <source>
        <dbReference type="SAM" id="MobiDB-lite"/>
    </source>
</evidence>
<dbReference type="InterPro" id="IPR050482">
    <property type="entry name" value="Sensor_HK_TwoCompSys"/>
</dbReference>
<evidence type="ECO:0000313" key="21">
    <source>
        <dbReference type="Proteomes" id="UP001501676"/>
    </source>
</evidence>
<dbReference type="SUPFAM" id="SSF55874">
    <property type="entry name" value="ATPase domain of HSP90 chaperone/DNA topoisomerase II/histidine kinase"/>
    <property type="match status" value="1"/>
</dbReference>
<keyword evidence="8" id="KW-0808">Transferase</keyword>
<evidence type="ECO:0000256" key="18">
    <source>
        <dbReference type="SAM" id="Phobius"/>
    </source>
</evidence>
<evidence type="ECO:0000256" key="2">
    <source>
        <dbReference type="ARBA" id="ARBA00001966"/>
    </source>
</evidence>
<keyword evidence="16" id="KW-0175">Coiled coil</keyword>
<dbReference type="Gene3D" id="3.30.450.40">
    <property type="match status" value="1"/>
</dbReference>
<dbReference type="InterPro" id="IPR011712">
    <property type="entry name" value="Sig_transdc_His_kin_sub3_dim/P"/>
</dbReference>
<keyword evidence="9" id="KW-0479">Metal-binding</keyword>
<keyword evidence="18" id="KW-0812">Transmembrane</keyword>
<keyword evidence="7" id="KW-0963">Cytoplasm</keyword>
<name>A0ABP6T2E9_9ACTN</name>
<dbReference type="InterPro" id="IPR036890">
    <property type="entry name" value="HATPase_C_sf"/>
</dbReference>
<feature type="transmembrane region" description="Helical" evidence="18">
    <location>
        <begin position="285"/>
        <end position="310"/>
    </location>
</feature>
<evidence type="ECO:0000256" key="7">
    <source>
        <dbReference type="ARBA" id="ARBA00022490"/>
    </source>
</evidence>
<keyword evidence="18" id="KW-0472">Membrane</keyword>
<dbReference type="Proteomes" id="UP001501676">
    <property type="component" value="Unassembled WGS sequence"/>
</dbReference>
<feature type="transmembrane region" description="Helical" evidence="18">
    <location>
        <begin position="248"/>
        <end position="273"/>
    </location>
</feature>
<evidence type="ECO:0000256" key="9">
    <source>
        <dbReference type="ARBA" id="ARBA00022723"/>
    </source>
</evidence>
<dbReference type="PROSITE" id="PS50109">
    <property type="entry name" value="HIS_KIN"/>
    <property type="match status" value="1"/>
</dbReference>
<dbReference type="Gene3D" id="1.20.5.1930">
    <property type="match status" value="1"/>
</dbReference>
<dbReference type="InterPro" id="IPR005467">
    <property type="entry name" value="His_kinase_dom"/>
</dbReference>
<dbReference type="CDD" id="cd16917">
    <property type="entry name" value="HATPase_UhpB-NarQ-NarX-like"/>
    <property type="match status" value="1"/>
</dbReference>
<evidence type="ECO:0000256" key="16">
    <source>
        <dbReference type="SAM" id="Coils"/>
    </source>
</evidence>
<feature type="region of interest" description="Disordered" evidence="17">
    <location>
        <begin position="698"/>
        <end position="723"/>
    </location>
</feature>
<feature type="transmembrane region" description="Helical" evidence="18">
    <location>
        <begin position="71"/>
        <end position="93"/>
    </location>
</feature>
<comment type="function">
    <text evidence="14">Member of the two-component regulatory system NreB/NreC involved in the control of dissimilatory nitrate/nitrite reduction in response to oxygen. NreB functions as a direct oxygen sensor histidine kinase which is autophosphorylated, in the absence of oxygen, probably at the conserved histidine residue, and transfers its phosphate group probably to a conserved aspartate residue of NreC. NreB/NreC activates the expression of the nitrate (narGHJI) and nitrite (nir) reductase operons, as well as the putative nitrate transporter gene narT.</text>
</comment>
<evidence type="ECO:0000256" key="3">
    <source>
        <dbReference type="ARBA" id="ARBA00004496"/>
    </source>
</evidence>
<feature type="coiled-coil region" evidence="16">
    <location>
        <begin position="498"/>
        <end position="525"/>
    </location>
</feature>
<dbReference type="InterPro" id="IPR003594">
    <property type="entry name" value="HATPase_dom"/>
</dbReference>
<evidence type="ECO:0000256" key="5">
    <source>
        <dbReference type="ARBA" id="ARBA00017322"/>
    </source>
</evidence>
<gene>
    <name evidence="20" type="ORF">GCM10020369_46270</name>
</gene>
<evidence type="ECO:0000256" key="13">
    <source>
        <dbReference type="ARBA" id="ARBA00023014"/>
    </source>
</evidence>
<reference evidence="21" key="1">
    <citation type="journal article" date="2019" name="Int. J. Syst. Evol. Microbiol.">
        <title>The Global Catalogue of Microorganisms (GCM) 10K type strain sequencing project: providing services to taxonomists for standard genome sequencing and annotation.</title>
        <authorList>
            <consortium name="The Broad Institute Genomics Platform"/>
            <consortium name="The Broad Institute Genome Sequencing Center for Infectious Disease"/>
            <person name="Wu L."/>
            <person name="Ma J."/>
        </authorList>
    </citation>
    <scope>NUCLEOTIDE SEQUENCE [LARGE SCALE GENOMIC DNA]</scope>
    <source>
        <strain evidence="21">JCM 9458</strain>
    </source>
</reference>
<feature type="transmembrane region" description="Helical" evidence="18">
    <location>
        <begin position="184"/>
        <end position="209"/>
    </location>
</feature>
<evidence type="ECO:0000313" key="20">
    <source>
        <dbReference type="EMBL" id="GAA3390817.1"/>
    </source>
</evidence>
<dbReference type="PANTHER" id="PTHR24421">
    <property type="entry name" value="NITRATE/NITRITE SENSOR PROTEIN NARX-RELATED"/>
    <property type="match status" value="1"/>
</dbReference>
<evidence type="ECO:0000256" key="6">
    <source>
        <dbReference type="ARBA" id="ARBA00022485"/>
    </source>
</evidence>
<dbReference type="InterPro" id="IPR003018">
    <property type="entry name" value="GAF"/>
</dbReference>
<accession>A0ABP6T2E9</accession>
<comment type="caution">
    <text evidence="20">The sequence shown here is derived from an EMBL/GenBank/DDBJ whole genome shotgun (WGS) entry which is preliminary data.</text>
</comment>
<dbReference type="SUPFAM" id="SSF55781">
    <property type="entry name" value="GAF domain-like"/>
    <property type="match status" value="1"/>
</dbReference>
<keyword evidence="13" id="KW-0411">Iron-sulfur</keyword>
<proteinExistence type="predicted"/>
<evidence type="ECO:0000256" key="15">
    <source>
        <dbReference type="ARBA" id="ARBA00030800"/>
    </source>
</evidence>
<dbReference type="Pfam" id="PF02518">
    <property type="entry name" value="HATPase_c"/>
    <property type="match status" value="1"/>
</dbReference>
<dbReference type="Pfam" id="PF07730">
    <property type="entry name" value="HisKA_3"/>
    <property type="match status" value="1"/>
</dbReference>
<feature type="transmembrane region" description="Helical" evidence="18">
    <location>
        <begin position="105"/>
        <end position="131"/>
    </location>
</feature>
<evidence type="ECO:0000259" key="19">
    <source>
        <dbReference type="PROSITE" id="PS50109"/>
    </source>
</evidence>
<comment type="cofactor">
    <cofactor evidence="2">
        <name>[4Fe-4S] cluster</name>
        <dbReference type="ChEBI" id="CHEBI:49883"/>
    </cofactor>
</comment>
<evidence type="ECO:0000256" key="10">
    <source>
        <dbReference type="ARBA" id="ARBA00022777"/>
    </source>
</evidence>
<comment type="subcellular location">
    <subcellularLocation>
        <location evidence="3">Cytoplasm</location>
    </subcellularLocation>
</comment>
<dbReference type="PRINTS" id="PR00344">
    <property type="entry name" value="BCTRLSENSOR"/>
</dbReference>